<dbReference type="EMBL" id="JBANRG010000042">
    <property type="protein sequence ID" value="KAK7447045.1"/>
    <property type="molecule type" value="Genomic_DNA"/>
</dbReference>
<feature type="region of interest" description="Disordered" evidence="2">
    <location>
        <begin position="349"/>
        <end position="532"/>
    </location>
</feature>
<dbReference type="PANTHER" id="PTHR21974:SF2">
    <property type="entry name" value="RE15880P"/>
    <property type="match status" value="1"/>
</dbReference>
<organism evidence="3 4">
    <name type="scientific">Marasmiellus scandens</name>
    <dbReference type="NCBI Taxonomy" id="2682957"/>
    <lineage>
        <taxon>Eukaryota</taxon>
        <taxon>Fungi</taxon>
        <taxon>Dikarya</taxon>
        <taxon>Basidiomycota</taxon>
        <taxon>Agaricomycotina</taxon>
        <taxon>Agaricomycetes</taxon>
        <taxon>Agaricomycetidae</taxon>
        <taxon>Agaricales</taxon>
        <taxon>Marasmiineae</taxon>
        <taxon>Omphalotaceae</taxon>
        <taxon>Marasmiellus</taxon>
    </lineage>
</organism>
<feature type="coiled-coil region" evidence="1">
    <location>
        <begin position="31"/>
        <end position="105"/>
    </location>
</feature>
<dbReference type="Proteomes" id="UP001498398">
    <property type="component" value="Unassembled WGS sequence"/>
</dbReference>
<evidence type="ECO:0000256" key="2">
    <source>
        <dbReference type="SAM" id="MobiDB-lite"/>
    </source>
</evidence>
<feature type="compositionally biased region" description="Polar residues" evidence="2">
    <location>
        <begin position="366"/>
        <end position="380"/>
    </location>
</feature>
<comment type="caution">
    <text evidence="3">The sequence shown here is derived from an EMBL/GenBank/DDBJ whole genome shotgun (WGS) entry which is preliminary data.</text>
</comment>
<protein>
    <submittedName>
        <fullName evidence="3">Uncharacterized protein</fullName>
    </submittedName>
</protein>
<sequence>MATSEAIHSNAQYHADLLQTLSSIEYAPSALTEQTRYLQDLRAQLAQVKEKVDKLAEKTKKERKEHEDIRDSMVRRVASKVVGRKEKFEAKRQKEEREYVEALETEMRERGNQTMLEEMIVEATKTKLDLQEKADRLKLIQQEISTLYENVFGGPTAEFPRDDQLESQLKSAQETYDAIQAHLNSESQAVNLLNKANGLMQACMNYMNEALSYSTWDIYGGGTLSDMMERNALSNAAMTASKAELLIHQAQRASPQVQPIPPLRVHEISMIGDVFFDNVFSDIAAHSKIERNKNELEQAHKRLKAELRAVKARAQQTGADLLEASEVLSDCRKELERFRRETFERVGGISSAPMNSNISRAPVGASTDSLPPSYETSATGTPLGGPGVIYSPPSGPPPGAEEAPIYQPPPGPPPGPSREPGQSQSVTMPIPSLSSISSSSTGAQGPIYLPPPGPPPSHQSLSPQQPSSSLKLPMPSSPSRAQSRTHAKSPSVGSNKDLPALPSGVPEGSDNSSRPVSPSSPSRVPAHWGSRNPFAASMMNEHYDHSRYGSENNAQ</sequence>
<proteinExistence type="predicted"/>
<name>A0ABR1J5U4_9AGAR</name>
<feature type="compositionally biased region" description="Low complexity" evidence="2">
    <location>
        <begin position="418"/>
        <end position="440"/>
    </location>
</feature>
<reference evidence="3 4" key="1">
    <citation type="submission" date="2024-01" db="EMBL/GenBank/DDBJ databases">
        <title>A draft genome for the cacao thread blight pathogen Marasmiellus scandens.</title>
        <authorList>
            <person name="Baruah I.K."/>
            <person name="Leung J."/>
            <person name="Bukari Y."/>
            <person name="Amoako-Attah I."/>
            <person name="Meinhardt L.W."/>
            <person name="Bailey B.A."/>
            <person name="Cohen S.P."/>
        </authorList>
    </citation>
    <scope>NUCLEOTIDE SEQUENCE [LARGE SCALE GENOMIC DNA]</scope>
    <source>
        <strain evidence="3 4">GH-19</strain>
    </source>
</reference>
<feature type="compositionally biased region" description="Low complexity" evidence="2">
    <location>
        <begin position="512"/>
        <end position="525"/>
    </location>
</feature>
<feature type="coiled-coil region" evidence="1">
    <location>
        <begin position="286"/>
        <end position="341"/>
    </location>
</feature>
<gene>
    <name evidence="3" type="ORF">VKT23_014256</name>
</gene>
<evidence type="ECO:0000313" key="4">
    <source>
        <dbReference type="Proteomes" id="UP001498398"/>
    </source>
</evidence>
<feature type="coiled-coil region" evidence="1">
    <location>
        <begin position="130"/>
        <end position="182"/>
    </location>
</feature>
<accession>A0ABR1J5U4</accession>
<evidence type="ECO:0000313" key="3">
    <source>
        <dbReference type="EMBL" id="KAK7447045.1"/>
    </source>
</evidence>
<feature type="compositionally biased region" description="Pro residues" evidence="2">
    <location>
        <begin position="448"/>
        <end position="457"/>
    </location>
</feature>
<feature type="compositionally biased region" description="Pro residues" evidence="2">
    <location>
        <begin position="406"/>
        <end position="417"/>
    </location>
</feature>
<keyword evidence="1" id="KW-0175">Coiled coil</keyword>
<keyword evidence="4" id="KW-1185">Reference proteome</keyword>
<dbReference type="PANTHER" id="PTHR21974">
    <property type="entry name" value="RE15880P"/>
    <property type="match status" value="1"/>
</dbReference>
<evidence type="ECO:0000256" key="1">
    <source>
        <dbReference type="SAM" id="Coils"/>
    </source>
</evidence>
<feature type="compositionally biased region" description="Low complexity" evidence="2">
    <location>
        <begin position="458"/>
        <end position="479"/>
    </location>
</feature>